<proteinExistence type="predicted"/>
<evidence type="ECO:0000313" key="2">
    <source>
        <dbReference type="Proteomes" id="UP000592820"/>
    </source>
</evidence>
<comment type="caution">
    <text evidence="1">The sequence shown here is derived from an EMBL/GenBank/DDBJ whole genome shotgun (WGS) entry which is preliminary data.</text>
</comment>
<dbReference type="EMBL" id="JACHDE010000032">
    <property type="protein sequence ID" value="MBB5405390.1"/>
    <property type="molecule type" value="Genomic_DNA"/>
</dbReference>
<organism evidence="1 2">
    <name type="scientific">Paraburkholderia youngii</name>
    <dbReference type="NCBI Taxonomy" id="2782701"/>
    <lineage>
        <taxon>Bacteria</taxon>
        <taxon>Pseudomonadati</taxon>
        <taxon>Pseudomonadota</taxon>
        <taxon>Betaproteobacteria</taxon>
        <taxon>Burkholderiales</taxon>
        <taxon>Burkholderiaceae</taxon>
        <taxon>Paraburkholderia</taxon>
    </lineage>
</organism>
<gene>
    <name evidence="1" type="ORF">HDG41_007486</name>
</gene>
<sequence length="31" mass="3278">MPPLVVGLSSLYYLSELGIGNSFAALLITHT</sequence>
<name>A0A7W8P7Q0_9BURK</name>
<accession>A0A7W8P7Q0</accession>
<reference evidence="1 2" key="1">
    <citation type="submission" date="2020-08" db="EMBL/GenBank/DDBJ databases">
        <title>Genomic Encyclopedia of Type Strains, Phase IV (KMG-V): Genome sequencing to study the core and pangenomes of soil and plant-associated prokaryotes.</title>
        <authorList>
            <person name="Whitman W."/>
        </authorList>
    </citation>
    <scope>NUCLEOTIDE SEQUENCE [LARGE SCALE GENOMIC DNA]</scope>
    <source>
        <strain evidence="1 2">JPY162</strain>
    </source>
</reference>
<dbReference type="Proteomes" id="UP000592820">
    <property type="component" value="Unassembled WGS sequence"/>
</dbReference>
<dbReference type="AlphaFoldDB" id="A0A7W8P7Q0"/>
<evidence type="ECO:0000313" key="1">
    <source>
        <dbReference type="EMBL" id="MBB5405390.1"/>
    </source>
</evidence>
<protein>
    <submittedName>
        <fullName evidence="1">ABC-type spermidine/putrescine transport system permease subunit II</fullName>
    </submittedName>
</protein>